<dbReference type="Gene3D" id="1.10.3090.10">
    <property type="entry name" value="cca-adding enzyme, domain 2"/>
    <property type="match status" value="1"/>
</dbReference>
<evidence type="ECO:0000256" key="7">
    <source>
        <dbReference type="ARBA" id="ARBA00022842"/>
    </source>
</evidence>
<keyword evidence="2 8" id="KW-0808">Transferase</keyword>
<evidence type="ECO:0000259" key="10">
    <source>
        <dbReference type="Pfam" id="PF01966"/>
    </source>
</evidence>
<dbReference type="SUPFAM" id="SSF81891">
    <property type="entry name" value="Poly A polymerase C-terminal region-like"/>
    <property type="match status" value="1"/>
</dbReference>
<dbReference type="NCBIfam" id="TIGR00277">
    <property type="entry name" value="HDIG"/>
    <property type="match status" value="1"/>
</dbReference>
<dbReference type="SUPFAM" id="SSF81301">
    <property type="entry name" value="Nucleotidyltransferase"/>
    <property type="match status" value="1"/>
</dbReference>
<dbReference type="Proteomes" id="UP000597444">
    <property type="component" value="Unassembled WGS sequence"/>
</dbReference>
<keyword evidence="7" id="KW-0460">Magnesium</keyword>
<keyword evidence="6" id="KW-0547">Nucleotide-binding</keyword>
<feature type="domain" description="Poly A polymerase head" evidence="9">
    <location>
        <begin position="44"/>
        <end position="170"/>
    </location>
</feature>
<keyword evidence="8" id="KW-0694">RNA-binding</keyword>
<dbReference type="InterPro" id="IPR050264">
    <property type="entry name" value="Bact_CCA-adding_enz_type3_sf"/>
</dbReference>
<keyword evidence="4" id="KW-0548">Nucleotidyltransferase</keyword>
<dbReference type="Gene3D" id="1.10.246.80">
    <property type="match status" value="1"/>
</dbReference>
<organism evidence="12 13">
    <name type="scientific">Reticulibacter mediterranei</name>
    <dbReference type="NCBI Taxonomy" id="2778369"/>
    <lineage>
        <taxon>Bacteria</taxon>
        <taxon>Bacillati</taxon>
        <taxon>Chloroflexota</taxon>
        <taxon>Ktedonobacteria</taxon>
        <taxon>Ktedonobacterales</taxon>
        <taxon>Reticulibacteraceae</taxon>
        <taxon>Reticulibacter</taxon>
    </lineage>
</organism>
<keyword evidence="13" id="KW-1185">Reference proteome</keyword>
<evidence type="ECO:0000259" key="11">
    <source>
        <dbReference type="Pfam" id="PF12627"/>
    </source>
</evidence>
<dbReference type="Pfam" id="PF12627">
    <property type="entry name" value="PolyA_pol_RNAbd"/>
    <property type="match status" value="1"/>
</dbReference>
<dbReference type="InterPro" id="IPR043519">
    <property type="entry name" value="NT_sf"/>
</dbReference>
<feature type="domain" description="tRNA nucleotidyltransferase/poly(A) polymerase RNA and SrmB- binding" evidence="11">
    <location>
        <begin position="198"/>
        <end position="257"/>
    </location>
</feature>
<dbReference type="CDD" id="cd05398">
    <property type="entry name" value="NT_ClassII-CCAase"/>
    <property type="match status" value="1"/>
</dbReference>
<dbReference type="GO" id="GO:0000049">
    <property type="term" value="F:tRNA binding"/>
    <property type="evidence" value="ECO:0007669"/>
    <property type="project" value="TreeGrafter"/>
</dbReference>
<evidence type="ECO:0000256" key="1">
    <source>
        <dbReference type="ARBA" id="ARBA00001946"/>
    </source>
</evidence>
<dbReference type="CDD" id="cd00077">
    <property type="entry name" value="HDc"/>
    <property type="match status" value="1"/>
</dbReference>
<evidence type="ECO:0000259" key="9">
    <source>
        <dbReference type="Pfam" id="PF01743"/>
    </source>
</evidence>
<proteinExistence type="inferred from homology"/>
<evidence type="ECO:0000313" key="12">
    <source>
        <dbReference type="EMBL" id="GHO93047.1"/>
    </source>
</evidence>
<name>A0A8J3N3E8_9CHLR</name>
<dbReference type="RefSeq" id="WP_236064903.1">
    <property type="nucleotide sequence ID" value="NZ_BNJK01000001.1"/>
</dbReference>
<dbReference type="InterPro" id="IPR003607">
    <property type="entry name" value="HD/PDEase_dom"/>
</dbReference>
<evidence type="ECO:0000256" key="5">
    <source>
        <dbReference type="ARBA" id="ARBA00022723"/>
    </source>
</evidence>
<reference evidence="12" key="1">
    <citation type="submission" date="2020-10" db="EMBL/GenBank/DDBJ databases">
        <title>Taxonomic study of unclassified bacteria belonging to the class Ktedonobacteria.</title>
        <authorList>
            <person name="Yabe S."/>
            <person name="Wang C.M."/>
            <person name="Zheng Y."/>
            <person name="Sakai Y."/>
            <person name="Cavaletti L."/>
            <person name="Monciardini P."/>
            <person name="Donadio S."/>
        </authorList>
    </citation>
    <scope>NUCLEOTIDE SEQUENCE</scope>
    <source>
        <strain evidence="12">ID150040</strain>
    </source>
</reference>
<dbReference type="InterPro" id="IPR032828">
    <property type="entry name" value="PolyA_RNA-bd"/>
</dbReference>
<comment type="caution">
    <text evidence="12">The sequence shown here is derived from an EMBL/GenBank/DDBJ whole genome shotgun (WGS) entry which is preliminary data.</text>
</comment>
<dbReference type="InterPro" id="IPR006675">
    <property type="entry name" value="HDIG_dom"/>
</dbReference>
<evidence type="ECO:0000256" key="2">
    <source>
        <dbReference type="ARBA" id="ARBA00022679"/>
    </source>
</evidence>
<comment type="cofactor">
    <cofactor evidence="1">
        <name>Mg(2+)</name>
        <dbReference type="ChEBI" id="CHEBI:18420"/>
    </cofactor>
</comment>
<evidence type="ECO:0000256" key="4">
    <source>
        <dbReference type="ARBA" id="ARBA00022695"/>
    </source>
</evidence>
<evidence type="ECO:0000313" key="13">
    <source>
        <dbReference type="Proteomes" id="UP000597444"/>
    </source>
</evidence>
<dbReference type="GO" id="GO:0008033">
    <property type="term" value="P:tRNA processing"/>
    <property type="evidence" value="ECO:0007669"/>
    <property type="project" value="UniProtKB-KW"/>
</dbReference>
<evidence type="ECO:0000256" key="6">
    <source>
        <dbReference type="ARBA" id="ARBA00022741"/>
    </source>
</evidence>
<keyword evidence="3" id="KW-0819">tRNA processing</keyword>
<dbReference type="GO" id="GO:0000166">
    <property type="term" value="F:nucleotide binding"/>
    <property type="evidence" value="ECO:0007669"/>
    <property type="project" value="UniProtKB-KW"/>
</dbReference>
<accession>A0A8J3N3E8</accession>
<keyword evidence="5" id="KW-0479">Metal-binding</keyword>
<evidence type="ECO:0000256" key="3">
    <source>
        <dbReference type="ARBA" id="ARBA00022694"/>
    </source>
</evidence>
<dbReference type="InterPro" id="IPR006674">
    <property type="entry name" value="HD_domain"/>
</dbReference>
<dbReference type="GO" id="GO:0016779">
    <property type="term" value="F:nucleotidyltransferase activity"/>
    <property type="evidence" value="ECO:0007669"/>
    <property type="project" value="UniProtKB-KW"/>
</dbReference>
<dbReference type="EMBL" id="BNJK01000001">
    <property type="protein sequence ID" value="GHO93047.1"/>
    <property type="molecule type" value="Genomic_DNA"/>
</dbReference>
<dbReference type="PANTHER" id="PTHR46173:SF1">
    <property type="entry name" value="CCA TRNA NUCLEOTIDYLTRANSFERASE 1, MITOCHONDRIAL"/>
    <property type="match status" value="1"/>
</dbReference>
<dbReference type="PANTHER" id="PTHR46173">
    <property type="entry name" value="CCA TRNA NUCLEOTIDYLTRANSFERASE 1, MITOCHONDRIAL"/>
    <property type="match status" value="1"/>
</dbReference>
<sequence length="484" mass="55380">MVWSKTAFQTRDATQQIHSADINNSMIDIITTLAHEFRAQHKQLYMVGGTVRDVLLHRGESADADLATDAHPDEIKRLVAPTKPGAVVLVGERFGTVRLLYDANIVEITTFRTERYNPESRKPEVCFGTDLEEDLRRRDFTINALARDPLNGHIIDPFGGRRDLEAHILRAVGDEPDKRFDEDPLRLLRAVRFAAQLDFSLEAETRFSIARQANKLQKISRERIRDEMNKLLLSQHPAKGLDLLVELGLIEWIIPEVLELRGVSQQPQPRAATSKDVYAHVLRVVERSSPRMATRWSALLHDIAKPRTRTVEDHKVHFFGHEDVGAYMARDILKRLHFDRDFIESVSRIVRLHMRANAYLSDWTDGAVRRLMLDSNDDLHDLLDLSRADITSYRVDKVTRAVARVAELAERCQRLKEEAERVPLKSPLDGNELMQLFERGPGPWLRPIKEHLLSLVIDGVLAPDDKEEATKIARTLLAEQEKQD</sequence>
<dbReference type="InterPro" id="IPR002646">
    <property type="entry name" value="PolA_pol_head_dom"/>
</dbReference>
<dbReference type="Gene3D" id="3.30.460.10">
    <property type="entry name" value="Beta Polymerase, domain 2"/>
    <property type="match status" value="1"/>
</dbReference>
<protein>
    <submittedName>
        <fullName evidence="12">CCA tRNA nucleotidyltransferase</fullName>
    </submittedName>
</protein>
<evidence type="ECO:0000256" key="8">
    <source>
        <dbReference type="RuleBase" id="RU003953"/>
    </source>
</evidence>
<dbReference type="Pfam" id="PF01966">
    <property type="entry name" value="HD"/>
    <property type="match status" value="1"/>
</dbReference>
<dbReference type="Pfam" id="PF01743">
    <property type="entry name" value="PolyA_pol"/>
    <property type="match status" value="1"/>
</dbReference>
<dbReference type="GO" id="GO:0046872">
    <property type="term" value="F:metal ion binding"/>
    <property type="evidence" value="ECO:0007669"/>
    <property type="project" value="UniProtKB-KW"/>
</dbReference>
<dbReference type="AlphaFoldDB" id="A0A8J3N3E8"/>
<comment type="similarity">
    <text evidence="8">Belongs to the tRNA nucleotidyltransferase/poly(A) polymerase family.</text>
</comment>
<feature type="domain" description="HD" evidence="10">
    <location>
        <begin position="279"/>
        <end position="392"/>
    </location>
</feature>
<gene>
    <name evidence="12" type="primary">pcnA</name>
    <name evidence="12" type="ORF">KSF_030950</name>
</gene>